<evidence type="ECO:0000313" key="3">
    <source>
        <dbReference type="Proteomes" id="UP001054837"/>
    </source>
</evidence>
<evidence type="ECO:0000256" key="1">
    <source>
        <dbReference type="SAM" id="MobiDB-lite"/>
    </source>
</evidence>
<accession>A0AAV4RQ19</accession>
<proteinExistence type="predicted"/>
<dbReference type="Proteomes" id="UP001054837">
    <property type="component" value="Unassembled WGS sequence"/>
</dbReference>
<evidence type="ECO:0000313" key="2">
    <source>
        <dbReference type="EMBL" id="GIY23497.1"/>
    </source>
</evidence>
<name>A0AAV4RQ19_9ARAC</name>
<reference evidence="2 3" key="1">
    <citation type="submission" date="2021-06" db="EMBL/GenBank/DDBJ databases">
        <title>Caerostris darwini draft genome.</title>
        <authorList>
            <person name="Kono N."/>
            <person name="Arakawa K."/>
        </authorList>
    </citation>
    <scope>NUCLEOTIDE SEQUENCE [LARGE SCALE GENOMIC DNA]</scope>
</reference>
<dbReference type="EMBL" id="BPLQ01006555">
    <property type="protein sequence ID" value="GIY23497.1"/>
    <property type="molecule type" value="Genomic_DNA"/>
</dbReference>
<dbReference type="AlphaFoldDB" id="A0AAV4RQ19"/>
<feature type="region of interest" description="Disordered" evidence="1">
    <location>
        <begin position="1"/>
        <end position="24"/>
    </location>
</feature>
<sequence length="174" mass="18951">MSTPHSAIPSHGANEPKRKQKAVAHSPFTAIDDNLGGYFPGQYAKGKINPRNLNRSHLHWQPSLLNPARLAITVIMAIAGGLHRHFSNPFTAIDDNLGGYFPGQYAKGKINPRNLNRSHLHWQPSLLNPARLAITVIMAIAGDSIDTSASTIAISTQKPDLPKRKKKNGSKKQG</sequence>
<keyword evidence="3" id="KW-1185">Reference proteome</keyword>
<protein>
    <submittedName>
        <fullName evidence="2">Uncharacterized protein</fullName>
    </submittedName>
</protein>
<organism evidence="2 3">
    <name type="scientific">Caerostris darwini</name>
    <dbReference type="NCBI Taxonomy" id="1538125"/>
    <lineage>
        <taxon>Eukaryota</taxon>
        <taxon>Metazoa</taxon>
        <taxon>Ecdysozoa</taxon>
        <taxon>Arthropoda</taxon>
        <taxon>Chelicerata</taxon>
        <taxon>Arachnida</taxon>
        <taxon>Araneae</taxon>
        <taxon>Araneomorphae</taxon>
        <taxon>Entelegynae</taxon>
        <taxon>Araneoidea</taxon>
        <taxon>Araneidae</taxon>
        <taxon>Caerostris</taxon>
    </lineage>
</organism>
<gene>
    <name evidence="2" type="ORF">CDAR_584431</name>
</gene>
<comment type="caution">
    <text evidence="2">The sequence shown here is derived from an EMBL/GenBank/DDBJ whole genome shotgun (WGS) entry which is preliminary data.</text>
</comment>